<accession>A0A8H5G9L6</accession>
<name>A0A8H5G9L6_9AGAR</name>
<dbReference type="OrthoDB" id="336885at2759"/>
<feature type="domain" description="DNA polymerase alpha subunit B OB" evidence="8">
    <location>
        <begin position="163"/>
        <end position="279"/>
    </location>
</feature>
<comment type="similarity">
    <text evidence="2 6">Belongs to the DNA polymerase alpha subunit B family.</text>
</comment>
<evidence type="ECO:0000313" key="9">
    <source>
        <dbReference type="EMBL" id="KAF5360776.1"/>
    </source>
</evidence>
<dbReference type="Pfam" id="PF22062">
    <property type="entry name" value="OB_DPOA2"/>
    <property type="match status" value="1"/>
</dbReference>
<evidence type="ECO:0000259" key="7">
    <source>
        <dbReference type="Pfam" id="PF04042"/>
    </source>
</evidence>
<dbReference type="Gene3D" id="3.60.21.60">
    <property type="match status" value="2"/>
</dbReference>
<evidence type="ECO:0000313" key="10">
    <source>
        <dbReference type="Proteomes" id="UP000559027"/>
    </source>
</evidence>
<keyword evidence="5 6" id="KW-0539">Nucleus</keyword>
<dbReference type="EMBL" id="JAACJO010000003">
    <property type="protein sequence ID" value="KAF5360776.1"/>
    <property type="molecule type" value="Genomic_DNA"/>
</dbReference>
<dbReference type="GO" id="GO:0006270">
    <property type="term" value="P:DNA replication initiation"/>
    <property type="evidence" value="ECO:0007669"/>
    <property type="project" value="TreeGrafter"/>
</dbReference>
<comment type="caution">
    <text evidence="9">The sequence shown here is derived from an EMBL/GenBank/DDBJ whole genome shotgun (WGS) entry which is preliminary data.</text>
</comment>
<dbReference type="GO" id="GO:0005658">
    <property type="term" value="C:alpha DNA polymerase:primase complex"/>
    <property type="evidence" value="ECO:0007669"/>
    <property type="project" value="TreeGrafter"/>
</dbReference>
<sequence>MATYTAKDVTNDIGHLIGDDEKVIQECLAICHNFNISPEDLRWKLEALNFKTTTTHSEIASVNLDSILALKAQMQRELTQKKVQPKPTTVAANVSRLRRNIPMPGTNAAPSPAAPAGRNVVAQVKQEDIQVAGPSRAVFSGPKQDEKEQRAYRYMFEKQLEKSDKLDKMINDVAELVRKHYKIDKIDDPSIPTDNDIVIVGRIFQDIEIDSKLTESTVFIQSSRVHSGGSRTPVKFDPQLIIRNHIRGATGIGLFPGAIVVMKGRNGSEKYFLANEILALPLPGQTITQPATNAMKVDPVDSSAFSLAVACGPFTSDSDLTYAPLASIVEALQKDKPSALLLVGPFIDAAHPSIKTGDLDVTPTDLFRRRIYKPLRTFLDASPGSIVILLPGIRDLISQHAVYPQSELSSDLVQNDPRIYLVPNPAKFKINDVTFGACSVDVLFHLRREEFMKAGRQEDPIPPAHEDDVGTDAMANLCRHLIQQRSFYPIFPTPQELAHEVNLDISHSDGLKLLDQENPAVPDVLILPSKLKHFVKTVHTTTSINPSFLNRGTYALLKVAAGSDVVNVKQRLNCEIIRLGK</sequence>
<evidence type="ECO:0000256" key="1">
    <source>
        <dbReference type="ARBA" id="ARBA00004123"/>
    </source>
</evidence>
<dbReference type="GO" id="GO:0003677">
    <property type="term" value="F:DNA binding"/>
    <property type="evidence" value="ECO:0007669"/>
    <property type="project" value="InterPro"/>
</dbReference>
<dbReference type="PANTHER" id="PTHR23061">
    <property type="entry name" value="DNA POLYMERASE 2 ALPHA 70 KDA SUBUNIT"/>
    <property type="match status" value="1"/>
</dbReference>
<dbReference type="PIRSF" id="PIRSF018300">
    <property type="entry name" value="DNA_pol_alph_2"/>
    <property type="match status" value="1"/>
</dbReference>
<keyword evidence="4 6" id="KW-0235">DNA replication</keyword>
<evidence type="ECO:0000256" key="5">
    <source>
        <dbReference type="ARBA" id="ARBA00023242"/>
    </source>
</evidence>
<dbReference type="InterPro" id="IPR007185">
    <property type="entry name" value="DNA_pol_a/d/e_bsu"/>
</dbReference>
<keyword evidence="10" id="KW-1185">Reference proteome</keyword>
<dbReference type="PANTHER" id="PTHR23061:SF12">
    <property type="entry name" value="DNA POLYMERASE ALPHA SUBUNIT B"/>
    <property type="match status" value="1"/>
</dbReference>
<evidence type="ECO:0000256" key="6">
    <source>
        <dbReference type="PIRNR" id="PIRNR018300"/>
    </source>
</evidence>
<dbReference type="AlphaFoldDB" id="A0A8H5G9L6"/>
<reference evidence="9 10" key="1">
    <citation type="journal article" date="2020" name="ISME J.">
        <title>Uncovering the hidden diversity of litter-decomposition mechanisms in mushroom-forming fungi.</title>
        <authorList>
            <person name="Floudas D."/>
            <person name="Bentzer J."/>
            <person name="Ahren D."/>
            <person name="Johansson T."/>
            <person name="Persson P."/>
            <person name="Tunlid A."/>
        </authorList>
    </citation>
    <scope>NUCLEOTIDE SEQUENCE [LARGE SCALE GENOMIC DNA]</scope>
    <source>
        <strain evidence="9 10">CBS 146.42</strain>
    </source>
</reference>
<dbReference type="InterPro" id="IPR054300">
    <property type="entry name" value="OB_DPOA2"/>
</dbReference>
<protein>
    <recommendedName>
        <fullName evidence="3 6">DNA polymerase alpha subunit B</fullName>
    </recommendedName>
</protein>
<evidence type="ECO:0000256" key="2">
    <source>
        <dbReference type="ARBA" id="ARBA00007299"/>
    </source>
</evidence>
<evidence type="ECO:0000259" key="8">
    <source>
        <dbReference type="Pfam" id="PF22062"/>
    </source>
</evidence>
<feature type="domain" description="DNA polymerase alpha/delta/epsilon subunit B" evidence="7">
    <location>
        <begin position="308"/>
        <end position="536"/>
    </location>
</feature>
<comment type="subcellular location">
    <subcellularLocation>
        <location evidence="1 6">Nucleus</location>
    </subcellularLocation>
</comment>
<evidence type="ECO:0000256" key="3">
    <source>
        <dbReference type="ARBA" id="ARBA00018596"/>
    </source>
</evidence>
<evidence type="ECO:0000256" key="4">
    <source>
        <dbReference type="ARBA" id="ARBA00022705"/>
    </source>
</evidence>
<dbReference type="Pfam" id="PF04042">
    <property type="entry name" value="DNA_pol_E_B"/>
    <property type="match status" value="1"/>
</dbReference>
<comment type="function">
    <text evidence="6">Accessory subunit of the DNA polymerase alpha complex (also known as the alpha DNA polymerase-primase complex) which plays an essential role in the initiation of DNA synthesis.</text>
</comment>
<dbReference type="InterPro" id="IPR016722">
    <property type="entry name" value="DNA_pol_alpha_bsu"/>
</dbReference>
<dbReference type="Proteomes" id="UP000559027">
    <property type="component" value="Unassembled WGS sequence"/>
</dbReference>
<gene>
    <name evidence="9" type="ORF">D9756_004854</name>
</gene>
<proteinExistence type="inferred from homology"/>
<organism evidence="9 10">
    <name type="scientific">Leucocoprinus leucothites</name>
    <dbReference type="NCBI Taxonomy" id="201217"/>
    <lineage>
        <taxon>Eukaryota</taxon>
        <taxon>Fungi</taxon>
        <taxon>Dikarya</taxon>
        <taxon>Basidiomycota</taxon>
        <taxon>Agaricomycotina</taxon>
        <taxon>Agaricomycetes</taxon>
        <taxon>Agaricomycetidae</taxon>
        <taxon>Agaricales</taxon>
        <taxon>Agaricineae</taxon>
        <taxon>Agaricaceae</taxon>
        <taxon>Leucocoprinus</taxon>
    </lineage>
</organism>